<evidence type="ECO:0000259" key="1">
    <source>
        <dbReference type="PROSITE" id="PS51743"/>
    </source>
</evidence>
<evidence type="ECO:0000313" key="3">
    <source>
        <dbReference type="Proteomes" id="UP000275772"/>
    </source>
</evidence>
<accession>A0A383UMV1</accession>
<dbReference type="GO" id="GO:0003723">
    <property type="term" value="F:RNA binding"/>
    <property type="evidence" value="ECO:0007669"/>
    <property type="project" value="InterPro"/>
</dbReference>
<evidence type="ECO:0000313" key="2">
    <source>
        <dbReference type="EMBL" id="SZF01028.1"/>
    </source>
</evidence>
<dbReference type="Proteomes" id="UP000275772">
    <property type="component" value="Unassembled WGS sequence"/>
</dbReference>
<dbReference type="AlphaFoldDB" id="A0A383UMV1"/>
<dbReference type="GO" id="GO:0016556">
    <property type="term" value="P:mRNA modification"/>
    <property type="evidence" value="ECO:0007669"/>
    <property type="project" value="InterPro"/>
</dbReference>
<dbReference type="GO" id="GO:0006396">
    <property type="term" value="P:RNA processing"/>
    <property type="evidence" value="ECO:0007669"/>
    <property type="project" value="InterPro"/>
</dbReference>
<name>A0A383UMV1_BLUHO</name>
<dbReference type="GO" id="GO:0008174">
    <property type="term" value="F:mRNA methyltransferase activity"/>
    <property type="evidence" value="ECO:0007669"/>
    <property type="project" value="InterPro"/>
</dbReference>
<dbReference type="PROSITE" id="PS51743">
    <property type="entry name" value="ALPHAVIRUS_MT"/>
    <property type="match status" value="1"/>
</dbReference>
<dbReference type="InterPro" id="IPR002588">
    <property type="entry name" value="Alphavirus-like_MT_dom"/>
</dbReference>
<feature type="domain" description="Alphavirus-like MT" evidence="1">
    <location>
        <begin position="1"/>
        <end position="158"/>
    </location>
</feature>
<organism evidence="2 3">
    <name type="scientific">Blumeria hordei</name>
    <name type="common">Barley powdery mildew</name>
    <name type="synonym">Blumeria graminis f. sp. hordei</name>
    <dbReference type="NCBI Taxonomy" id="2867405"/>
    <lineage>
        <taxon>Eukaryota</taxon>
        <taxon>Fungi</taxon>
        <taxon>Dikarya</taxon>
        <taxon>Ascomycota</taxon>
        <taxon>Pezizomycotina</taxon>
        <taxon>Leotiomycetes</taxon>
        <taxon>Erysiphales</taxon>
        <taxon>Erysiphaceae</taxon>
        <taxon>Blumeria</taxon>
    </lineage>
</organism>
<proteinExistence type="predicted"/>
<gene>
    <name evidence="2" type="ORF">BLGHR1_11780</name>
</gene>
<protein>
    <recommendedName>
        <fullName evidence="1">Alphavirus-like MT domain-containing protein</fullName>
    </recommendedName>
</protein>
<reference evidence="2 3" key="1">
    <citation type="submission" date="2017-11" db="EMBL/GenBank/DDBJ databases">
        <authorList>
            <person name="Kracher B."/>
        </authorList>
    </citation>
    <scope>NUCLEOTIDE SEQUENCE [LARGE SCALE GENOMIC DNA]</scope>
    <source>
        <strain evidence="2 3">RACE1</strain>
    </source>
</reference>
<dbReference type="EMBL" id="UNSH01000035">
    <property type="protein sequence ID" value="SZF01028.1"/>
    <property type="molecule type" value="Genomic_DNA"/>
</dbReference>
<dbReference type="Pfam" id="PF01660">
    <property type="entry name" value="Vmethyltransf"/>
    <property type="match status" value="1"/>
</dbReference>
<sequence length="158" mass="17959">MRIIDHKLIASRIPNGVRVSDVGGNPLYHIAHANSHVHVCGHVHDKKDQMRNVMRLQAVKKKTMDSKVAVANMAAKYLERDKSFVCFEDARFCLHPTPILTSVHVYDIPLDHWPMIMEHKQAVVVEGCMIHSKAIFNTTRGDLSSIGARYEIDFMIFP</sequence>
<dbReference type="VEuPathDB" id="FungiDB:BLGHR1_11780"/>